<dbReference type="OrthoDB" id="5404651at2759"/>
<keyword evidence="3 5" id="KW-0012">Acyltransferase</keyword>
<dbReference type="EMBL" id="ASPP01018304">
    <property type="protein sequence ID" value="ETO16394.1"/>
    <property type="molecule type" value="Genomic_DNA"/>
</dbReference>
<keyword evidence="6" id="KW-0812">Transmembrane</keyword>
<proteinExistence type="inferred from homology"/>
<evidence type="ECO:0000256" key="4">
    <source>
        <dbReference type="PIRSR" id="PIRSR000429-1"/>
    </source>
</evidence>
<dbReference type="InterPro" id="IPR020613">
    <property type="entry name" value="Thiolase_CS"/>
</dbReference>
<feature type="active site" description="Proton acceptor" evidence="4">
    <location>
        <position position="429"/>
    </location>
</feature>
<dbReference type="InterPro" id="IPR002155">
    <property type="entry name" value="Thiolase"/>
</dbReference>
<evidence type="ECO:0000256" key="2">
    <source>
        <dbReference type="ARBA" id="ARBA00022679"/>
    </source>
</evidence>
<protein>
    <submittedName>
        <fullName evidence="9">Acetyl-CoA C-acyltransferase / 3-ketoacyl-CoA thiolase</fullName>
    </submittedName>
</protein>
<dbReference type="GO" id="GO:0003985">
    <property type="term" value="F:acetyl-CoA C-acetyltransferase activity"/>
    <property type="evidence" value="ECO:0007669"/>
    <property type="project" value="TreeGrafter"/>
</dbReference>
<dbReference type="PANTHER" id="PTHR18919">
    <property type="entry name" value="ACETYL-COA C-ACYLTRANSFERASE"/>
    <property type="match status" value="1"/>
</dbReference>
<dbReference type="InterPro" id="IPR020610">
    <property type="entry name" value="Thiolase_AS"/>
</dbReference>
<accession>X6MRI1</accession>
<dbReference type="PROSITE" id="PS00737">
    <property type="entry name" value="THIOLASE_2"/>
    <property type="match status" value="1"/>
</dbReference>
<evidence type="ECO:0000256" key="1">
    <source>
        <dbReference type="ARBA" id="ARBA00010982"/>
    </source>
</evidence>
<feature type="transmembrane region" description="Helical" evidence="6">
    <location>
        <begin position="149"/>
        <end position="172"/>
    </location>
</feature>
<evidence type="ECO:0000259" key="7">
    <source>
        <dbReference type="Pfam" id="PF00108"/>
    </source>
</evidence>
<feature type="domain" description="Thiolase N-terminal" evidence="7">
    <location>
        <begin position="14"/>
        <end position="138"/>
    </location>
</feature>
<keyword evidence="10" id="KW-1185">Reference proteome</keyword>
<dbReference type="OMA" id="SMGTFGE"/>
<evidence type="ECO:0000256" key="6">
    <source>
        <dbReference type="SAM" id="Phobius"/>
    </source>
</evidence>
<evidence type="ECO:0000313" key="10">
    <source>
        <dbReference type="Proteomes" id="UP000023152"/>
    </source>
</evidence>
<dbReference type="InterPro" id="IPR020615">
    <property type="entry name" value="Thiolase_acyl_enz_int_AS"/>
</dbReference>
<evidence type="ECO:0000313" key="9">
    <source>
        <dbReference type="EMBL" id="ETO16394.1"/>
    </source>
</evidence>
<dbReference type="GO" id="GO:0006635">
    <property type="term" value="P:fatty acid beta-oxidation"/>
    <property type="evidence" value="ECO:0007669"/>
    <property type="project" value="TreeGrafter"/>
</dbReference>
<dbReference type="AlphaFoldDB" id="X6MRI1"/>
<dbReference type="GO" id="GO:0005739">
    <property type="term" value="C:mitochondrion"/>
    <property type="evidence" value="ECO:0007669"/>
    <property type="project" value="TreeGrafter"/>
</dbReference>
<dbReference type="Pfam" id="PF02803">
    <property type="entry name" value="Thiolase_C"/>
    <property type="match status" value="1"/>
</dbReference>
<gene>
    <name evidence="9" type="ORF">RFI_20955</name>
</gene>
<dbReference type="Proteomes" id="UP000023152">
    <property type="component" value="Unassembled WGS sequence"/>
</dbReference>
<keyword evidence="6" id="KW-1133">Transmembrane helix</keyword>
<dbReference type="PROSITE" id="PS00098">
    <property type="entry name" value="THIOLASE_1"/>
    <property type="match status" value="1"/>
</dbReference>
<feature type="active site" description="Acyl-thioester intermediate" evidence="4">
    <location>
        <position position="98"/>
    </location>
</feature>
<evidence type="ECO:0000256" key="3">
    <source>
        <dbReference type="ARBA" id="ARBA00023315"/>
    </source>
</evidence>
<feature type="domain" description="Thiolase C-terminal" evidence="8">
    <location>
        <begin position="317"/>
        <end position="441"/>
    </location>
</feature>
<dbReference type="PANTHER" id="PTHR18919:SF161">
    <property type="entry name" value="ACETYL-COA ACETYLTRANSFERASE 2"/>
    <property type="match status" value="1"/>
</dbReference>
<dbReference type="Gene3D" id="3.40.47.10">
    <property type="match status" value="1"/>
</dbReference>
<comment type="similarity">
    <text evidence="1 5">Belongs to the thiolase-like superfamily. Thiolase family.</text>
</comment>
<reference evidence="9 10" key="1">
    <citation type="journal article" date="2013" name="Curr. Biol.">
        <title>The Genome of the Foraminiferan Reticulomyxa filosa.</title>
        <authorList>
            <person name="Glockner G."/>
            <person name="Hulsmann N."/>
            <person name="Schleicher M."/>
            <person name="Noegel A.A."/>
            <person name="Eichinger L."/>
            <person name="Gallinger C."/>
            <person name="Pawlowski J."/>
            <person name="Sierra R."/>
            <person name="Euteneuer U."/>
            <person name="Pillet L."/>
            <person name="Moustafa A."/>
            <person name="Platzer M."/>
            <person name="Groth M."/>
            <person name="Szafranski K."/>
            <person name="Schliwa M."/>
        </authorList>
    </citation>
    <scope>NUCLEOTIDE SEQUENCE [LARGE SCALE GENOMIC DNA]</scope>
</reference>
<evidence type="ECO:0000259" key="8">
    <source>
        <dbReference type="Pfam" id="PF02803"/>
    </source>
</evidence>
<organism evidence="9 10">
    <name type="scientific">Reticulomyxa filosa</name>
    <dbReference type="NCBI Taxonomy" id="46433"/>
    <lineage>
        <taxon>Eukaryota</taxon>
        <taxon>Sar</taxon>
        <taxon>Rhizaria</taxon>
        <taxon>Retaria</taxon>
        <taxon>Foraminifera</taxon>
        <taxon>Monothalamids</taxon>
        <taxon>Reticulomyxidae</taxon>
        <taxon>Reticulomyxa</taxon>
    </lineage>
</organism>
<dbReference type="InterPro" id="IPR020617">
    <property type="entry name" value="Thiolase_C"/>
</dbReference>
<name>X6MRI1_RETFI</name>
<keyword evidence="2 5" id="KW-0808">Transferase</keyword>
<dbReference type="PIRSF" id="PIRSF000429">
    <property type="entry name" value="Ac-CoA_Ac_transf"/>
    <property type="match status" value="1"/>
</dbReference>
<evidence type="ECO:0000256" key="5">
    <source>
        <dbReference type="RuleBase" id="RU003557"/>
    </source>
</evidence>
<dbReference type="CDD" id="cd00751">
    <property type="entry name" value="thiolase"/>
    <property type="match status" value="1"/>
</dbReference>
<dbReference type="SUPFAM" id="SSF53901">
    <property type="entry name" value="Thiolase-like"/>
    <property type="match status" value="1"/>
</dbReference>
<keyword evidence="6" id="KW-0472">Membrane</keyword>
<dbReference type="InterPro" id="IPR020616">
    <property type="entry name" value="Thiolase_N"/>
</dbReference>
<dbReference type="InterPro" id="IPR016039">
    <property type="entry name" value="Thiolase-like"/>
</dbReference>
<dbReference type="PROSITE" id="PS00099">
    <property type="entry name" value="THIOLASE_3"/>
    <property type="match status" value="1"/>
</dbReference>
<feature type="active site" description="Proton acceptor" evidence="4">
    <location>
        <position position="399"/>
    </location>
</feature>
<sequence>MSEEKQIEIKDSDVFILAAVRTPLGSFGGSLSSLSAVELGAITIKGALEKAEIKPSQVDEVFMGNVLQANLGQNPARQASIKSGISDKVPATTVNVVCASGMKAVSLAAQSLALQQNEICIAGGMESMSNAPYYVQVKKKNLCNIIPSFSFRLFFLIFNFFFFFWSLSQMFYNSNNMTLKKKKKKKRNYRFGVRFGDQTMVDGLTKDGLWDTLAHKEHAFDNEILPIPILNPKTKTKDIVSIDEGISKLNEEKMRQLKGAFPITNDAYKSHPNIAKDKDNHPIYTVTAANSSSLSDGAAALVLINGKKVKELKCHSKLLAKIAGFADAAQEPVRFPATPSLAIPKALKHAGIHDVSDLNENDWFEINEAFSVAGVANARILKIPMERVNALGGAIALGHPLGCSGARILCTLITTLKLKKGRYGVAGICNGGGGASAIVLQNI</sequence>
<dbReference type="Pfam" id="PF00108">
    <property type="entry name" value="Thiolase_N"/>
    <property type="match status" value="1"/>
</dbReference>
<comment type="caution">
    <text evidence="9">The sequence shown here is derived from an EMBL/GenBank/DDBJ whole genome shotgun (WGS) entry which is preliminary data.</text>
</comment>